<dbReference type="InterPro" id="IPR041238">
    <property type="entry name" value="Rap1a"/>
</dbReference>
<evidence type="ECO:0000313" key="3">
    <source>
        <dbReference type="Proteomes" id="UP000325255"/>
    </source>
</evidence>
<dbReference type="Proteomes" id="UP000325255">
    <property type="component" value="Unassembled WGS sequence"/>
</dbReference>
<sequence>MLAILLPWGARAAVSPENFQLRNAGDLAALCASDPADPSAVAAIHFCHGFAEGAYAVLKIEQDANPRLRLFCMPPAPPSRNAAIGGFVAWVKADPARAALAPADGLAGYLSQAYPCPPTAATNTRRK</sequence>
<gene>
    <name evidence="2" type="ORF">F1189_26285</name>
</gene>
<evidence type="ECO:0000313" key="2">
    <source>
        <dbReference type="EMBL" id="KAA5608992.1"/>
    </source>
</evidence>
<dbReference type="EMBL" id="VWPK01000062">
    <property type="protein sequence ID" value="KAA5608992.1"/>
    <property type="molecule type" value="Genomic_DNA"/>
</dbReference>
<dbReference type="OrthoDB" id="5516488at2"/>
<protein>
    <recommendedName>
        <fullName evidence="1">Rap1a immunity protein domain-containing protein</fullName>
    </recommendedName>
</protein>
<dbReference type="AlphaFoldDB" id="A0A5M6ILE9"/>
<evidence type="ECO:0000259" key="1">
    <source>
        <dbReference type="Pfam" id="PF18602"/>
    </source>
</evidence>
<name>A0A5M6ILE9_9PROT</name>
<keyword evidence="3" id="KW-1185">Reference proteome</keyword>
<reference evidence="2 3" key="1">
    <citation type="submission" date="2019-09" db="EMBL/GenBank/DDBJ databases">
        <title>Genome sequence of Rhodovastum atsumiense, a diverse member of the Acetobacteraceae family of non-sulfur purple photosynthetic bacteria.</title>
        <authorList>
            <person name="Meyer T."/>
            <person name="Kyndt J."/>
        </authorList>
    </citation>
    <scope>NUCLEOTIDE SEQUENCE [LARGE SCALE GENOMIC DNA]</scope>
    <source>
        <strain evidence="2 3">DSM 21279</strain>
    </source>
</reference>
<proteinExistence type="predicted"/>
<dbReference type="RefSeq" id="WP_150044465.1">
    <property type="nucleotide sequence ID" value="NZ_OW485601.1"/>
</dbReference>
<feature type="domain" description="Rap1a immunity protein" evidence="1">
    <location>
        <begin position="24"/>
        <end position="116"/>
    </location>
</feature>
<comment type="caution">
    <text evidence="2">The sequence shown here is derived from an EMBL/GenBank/DDBJ whole genome shotgun (WGS) entry which is preliminary data.</text>
</comment>
<accession>A0A5M6ILE9</accession>
<organism evidence="2 3">
    <name type="scientific">Rhodovastum atsumiense</name>
    <dbReference type="NCBI Taxonomy" id="504468"/>
    <lineage>
        <taxon>Bacteria</taxon>
        <taxon>Pseudomonadati</taxon>
        <taxon>Pseudomonadota</taxon>
        <taxon>Alphaproteobacteria</taxon>
        <taxon>Acetobacterales</taxon>
        <taxon>Acetobacteraceae</taxon>
        <taxon>Rhodovastum</taxon>
    </lineage>
</organism>
<dbReference type="Pfam" id="PF18602">
    <property type="entry name" value="Rap1a"/>
    <property type="match status" value="1"/>
</dbReference>